<protein>
    <recommendedName>
        <fullName evidence="3">Sporulation protein Cse60</fullName>
    </recommendedName>
</protein>
<evidence type="ECO:0008006" key="3">
    <source>
        <dbReference type="Google" id="ProtNLM"/>
    </source>
</evidence>
<gene>
    <name evidence="1" type="ORF">K3T81_07505</name>
</gene>
<dbReference type="RefSeq" id="WP_238019161.1">
    <property type="nucleotide sequence ID" value="NZ_JAIFZM010000005.1"/>
</dbReference>
<name>A0AAW5B6J5_9BACI</name>
<keyword evidence="2" id="KW-1185">Reference proteome</keyword>
<dbReference type="Proteomes" id="UP001199631">
    <property type="component" value="Unassembled WGS sequence"/>
</dbReference>
<evidence type="ECO:0000313" key="1">
    <source>
        <dbReference type="EMBL" id="MCG3418991.1"/>
    </source>
</evidence>
<comment type="caution">
    <text evidence="1">The sequence shown here is derived from an EMBL/GenBank/DDBJ whole genome shotgun (WGS) entry which is preliminary data.</text>
</comment>
<dbReference type="EMBL" id="JAIFZM010000005">
    <property type="protein sequence ID" value="MCG3418991.1"/>
    <property type="molecule type" value="Genomic_DNA"/>
</dbReference>
<reference evidence="1 2" key="1">
    <citation type="journal article" date="2022" name="Evol. Bioinform. Online">
        <title>Draft Genome Sequence of Oceanobacillus jordanicus Strain GSFE11, a Halotolerant Plant Growth-Promoting Bacterial Endophyte Isolated From the Jordan Valley.</title>
        <authorList>
            <person name="Alhindi T."/>
            <person name="Albdaiwi R."/>
        </authorList>
    </citation>
    <scope>NUCLEOTIDE SEQUENCE [LARGE SCALE GENOMIC DNA]</scope>
    <source>
        <strain evidence="1 2">GSFE11</strain>
    </source>
</reference>
<proteinExistence type="predicted"/>
<accession>A0AAW5B6J5</accession>
<organism evidence="1 2">
    <name type="scientific">Oceanobacillus jordanicus</name>
    <dbReference type="NCBI Taxonomy" id="2867266"/>
    <lineage>
        <taxon>Bacteria</taxon>
        <taxon>Bacillati</taxon>
        <taxon>Bacillota</taxon>
        <taxon>Bacilli</taxon>
        <taxon>Bacillales</taxon>
        <taxon>Bacillaceae</taxon>
        <taxon>Oceanobacillus</taxon>
    </lineage>
</organism>
<evidence type="ECO:0000313" key="2">
    <source>
        <dbReference type="Proteomes" id="UP001199631"/>
    </source>
</evidence>
<sequence>MDLGVAGSIGVKQISGEIIDAKINEWLVINADVEVIDIKFSASANEEEMVADALIIYRRES</sequence>
<dbReference type="AlphaFoldDB" id="A0AAW5B6J5"/>